<gene>
    <name evidence="1" type="ORF">GCM10011416_10210</name>
</gene>
<keyword evidence="2" id="KW-1185">Reference proteome</keyword>
<comment type="caution">
    <text evidence="1">The sequence shown here is derived from an EMBL/GenBank/DDBJ whole genome shotgun (WGS) entry which is preliminary data.</text>
</comment>
<organism evidence="1 2">
    <name type="scientific">Polaribacter pacificus</name>
    <dbReference type="NCBI Taxonomy" id="1775173"/>
    <lineage>
        <taxon>Bacteria</taxon>
        <taxon>Pseudomonadati</taxon>
        <taxon>Bacteroidota</taxon>
        <taxon>Flavobacteriia</taxon>
        <taxon>Flavobacteriales</taxon>
        <taxon>Flavobacteriaceae</taxon>
    </lineage>
</organism>
<evidence type="ECO:0008006" key="3">
    <source>
        <dbReference type="Google" id="ProtNLM"/>
    </source>
</evidence>
<dbReference type="SUPFAM" id="SSF49464">
    <property type="entry name" value="Carboxypeptidase regulatory domain-like"/>
    <property type="match status" value="1"/>
</dbReference>
<dbReference type="EMBL" id="BMJW01000001">
    <property type="protein sequence ID" value="GGG94752.1"/>
    <property type="molecule type" value="Genomic_DNA"/>
</dbReference>
<protein>
    <recommendedName>
        <fullName evidence="3">CarboxypepD_reg-like domain-containing protein</fullName>
    </recommendedName>
</protein>
<dbReference type="AlphaFoldDB" id="A0A917HWJ3"/>
<dbReference type="InterPro" id="IPR008969">
    <property type="entry name" value="CarboxyPept-like_regulatory"/>
</dbReference>
<accession>A0A917HWJ3</accession>
<reference evidence="1" key="1">
    <citation type="journal article" date="2014" name="Int. J. Syst. Evol. Microbiol.">
        <title>Complete genome sequence of Corynebacterium casei LMG S-19264T (=DSM 44701T), isolated from a smear-ripened cheese.</title>
        <authorList>
            <consortium name="US DOE Joint Genome Institute (JGI-PGF)"/>
            <person name="Walter F."/>
            <person name="Albersmeier A."/>
            <person name="Kalinowski J."/>
            <person name="Ruckert C."/>
        </authorList>
    </citation>
    <scope>NUCLEOTIDE SEQUENCE</scope>
    <source>
        <strain evidence="1">CGMCC 1.15763</strain>
    </source>
</reference>
<dbReference type="Pfam" id="PF13715">
    <property type="entry name" value="CarbopepD_reg_2"/>
    <property type="match status" value="1"/>
</dbReference>
<evidence type="ECO:0000313" key="1">
    <source>
        <dbReference type="EMBL" id="GGG94752.1"/>
    </source>
</evidence>
<name>A0A917HWJ3_9FLAO</name>
<dbReference type="SUPFAM" id="SSF56935">
    <property type="entry name" value="Porins"/>
    <property type="match status" value="1"/>
</dbReference>
<sequence length="872" mass="100278">MNVTFLGFGQELLKGTVVDQQKQALAFASVVLKDSLSSKIIAYTYSNEQGQFQLKLPNKRPLILSFSVLGFKTQNLPIKDRNTIPNLTIVLEEQNFELKEVIVHAVKPIERKKDTVVFNVASFLRGNEQVLEDLLKNIPGLQVLTDGTIKVGNKEIESVLVEGDDLFEKGYKILTKNMPPNPIDKVELIESYSKNKLLKGIEDSDKIALNLRLKEEAKRVWFGNAHLGVSLDSEKRTSALGNLMNFGKKNKYYFLTNQNSIGHDATGDLSQLINPYSADEVSGIGDNQEVETFLGLEANSPNFKASRTNFNNSKLVSLNALFSPSKNFKIKTLGFFNWDDRNFYQKSIAAYNLGTTQFTNTENYSLAKNFVLGFGKLDLNYQLSKVKALELVSKYSQKDQQHLGDLIFNTLSTREVVKSKQTFVDQKVQYTHQLTARKVLLIKGRYIYQTNPEQYAIDHFFYQEDFPNSTVNNVSQKVDNTMKYGGFEAHYLHRSTDDNLFQIQLGNQYREDQLVSGFQLFQDQQLVLSPEGYQNRQKYSIHDLYFKSNYTFKLNRFSIKGKLQVHQYFKELNQQKSQPFVLNPKLGLAYQPNNNHKFETSYAFKSSNAQLPELYDAYILTGFRSFSRGTSQNQLLNTSSLMFNYQFGNWGDKFFANTNLLYTKMHDYYSSTALLNPSYVKSTKTLIKDKSLLSISSQVDRYFKAISSNLKLSFGYTDTQYMNRVNSSNLRQVSLKNFNYGFELRSGFLGIFNYHIGSSWSRNLIYTSFKESYANNNMFLDFFFAVNDQLTIDLQTERYAFKNGNKTQHEYYFADVSARYELKKQGLSFSLVGKNLLNTAEFKEFSVSDIGSFTNVYRLLPRYVLLQVGYRF</sequence>
<reference evidence="1" key="2">
    <citation type="submission" date="2020-09" db="EMBL/GenBank/DDBJ databases">
        <authorList>
            <person name="Sun Q."/>
            <person name="Zhou Y."/>
        </authorList>
    </citation>
    <scope>NUCLEOTIDE SEQUENCE</scope>
    <source>
        <strain evidence="1">CGMCC 1.15763</strain>
    </source>
</reference>
<proteinExistence type="predicted"/>
<dbReference type="Proteomes" id="UP000633278">
    <property type="component" value="Unassembled WGS sequence"/>
</dbReference>
<evidence type="ECO:0000313" key="2">
    <source>
        <dbReference type="Proteomes" id="UP000633278"/>
    </source>
</evidence>